<keyword evidence="5" id="KW-1185">Reference proteome</keyword>
<feature type="domain" description="Apple" evidence="3">
    <location>
        <begin position="1068"/>
        <end position="1154"/>
    </location>
</feature>
<dbReference type="InterPro" id="IPR052774">
    <property type="entry name" value="Celegans_DevNeuronal_Protein"/>
</dbReference>
<dbReference type="PROSITE" id="PS51034">
    <property type="entry name" value="ZP_2"/>
    <property type="match status" value="2"/>
</dbReference>
<evidence type="ECO:0000313" key="6">
    <source>
        <dbReference type="WBParaSite" id="PTRK_0000785200.1"/>
    </source>
</evidence>
<dbReference type="InterPro" id="IPR001507">
    <property type="entry name" value="ZP_dom"/>
</dbReference>
<name>A0A0N4ZIU0_PARTI</name>
<dbReference type="PROSITE" id="PS50948">
    <property type="entry name" value="PAN"/>
    <property type="match status" value="6"/>
</dbReference>
<organism evidence="5 6">
    <name type="scientific">Parastrongyloides trichosuri</name>
    <name type="common">Possum-specific nematode worm</name>
    <dbReference type="NCBI Taxonomy" id="131310"/>
    <lineage>
        <taxon>Eukaryota</taxon>
        <taxon>Metazoa</taxon>
        <taxon>Ecdysozoa</taxon>
        <taxon>Nematoda</taxon>
        <taxon>Chromadorea</taxon>
        <taxon>Rhabditida</taxon>
        <taxon>Tylenchina</taxon>
        <taxon>Panagrolaimomorpha</taxon>
        <taxon>Strongyloidoidea</taxon>
        <taxon>Strongyloididae</taxon>
        <taxon>Parastrongyloides</taxon>
    </lineage>
</organism>
<dbReference type="Gene3D" id="3.50.4.10">
    <property type="entry name" value="Hepatocyte Growth Factor"/>
    <property type="match status" value="2"/>
</dbReference>
<feature type="domain" description="ZP" evidence="4">
    <location>
        <begin position="1166"/>
        <end position="1717"/>
    </location>
</feature>
<evidence type="ECO:0000259" key="3">
    <source>
        <dbReference type="PROSITE" id="PS50948"/>
    </source>
</evidence>
<evidence type="ECO:0000256" key="2">
    <source>
        <dbReference type="SAM" id="SignalP"/>
    </source>
</evidence>
<evidence type="ECO:0000256" key="1">
    <source>
        <dbReference type="SAM" id="MobiDB-lite"/>
    </source>
</evidence>
<feature type="compositionally biased region" description="Polar residues" evidence="1">
    <location>
        <begin position="1265"/>
        <end position="1275"/>
    </location>
</feature>
<evidence type="ECO:0000313" key="5">
    <source>
        <dbReference type="Proteomes" id="UP000038045"/>
    </source>
</evidence>
<accession>A0A0N4ZIU0</accession>
<dbReference type="SMART" id="SM00241">
    <property type="entry name" value="ZP"/>
    <property type="match status" value="1"/>
</dbReference>
<dbReference type="PANTHER" id="PTHR47327:SF6">
    <property type="entry name" value="PROTEIN LET-653"/>
    <property type="match status" value="1"/>
</dbReference>
<feature type="region of interest" description="Disordered" evidence="1">
    <location>
        <begin position="1265"/>
        <end position="1296"/>
    </location>
</feature>
<dbReference type="SUPFAM" id="SSF57414">
    <property type="entry name" value="Hairpin loop containing domain-like"/>
    <property type="match status" value="1"/>
</dbReference>
<sequence>MESKVTWLLIIFLYILTFNLLLLAEDENDENSEDLFHVDSATIDALLSNVEEDDVIDEIDTTITTKIIEPSSTMATNVINNDYNLSCEEQNLTATFIRHSNLMSKRQPIFSGNIDLLSCINHCKQNIIPFSLNEGRCFGLNYYKNEDDVGICQIVDGFENGDLEKSEEDDNVYHWYEKKCVKVKQECKNKLISFDAIPNHKVKNGKVIKKVEGIIELCFELCNSMNDCDGINYLKKESCELIKFNIPSEKENIVWDPDYIYYKNECIKKNCLLNEETFIIYRNKKIQSPHWITSSKSLQGCMRECISTEMVNCKKIQFLRKSNECYMYDLLVMKTNPSQDMDIYKPVCLNIPLNRICNKQFLYEVIEKTSVKNGINSLYFKIYSTVDRCLQECLDNQDCHIVSFQLSSNKCILYDSSIKNNHFEKSNEVDLYLIGCGIDKINGTAITTLETSTIKVTESFPTPTTTLNNFELPSTVMNDNILIDDTRKIEDTIKKECFLNPLLKLVLKGRILRQEFRNVHQINVMNVTHCSLLCKNSKIGCNIFAYGISKKYCYLSKHLPTDIDKISQENSDFDMWSFSKDDSCINKNIDGKVFGHVIDRTRQKLLNKNDENNLTDNNIELTTSIITTIEKMNLNITTSTPRTTNSLETVNLESISLTTTEKIVTNNSHISLTKKLYKNLEQNDINMIINDNVSKKIVKTTIMPNNLSMIPQIIKENDFHTKIPSNNLKVHVSCHPTGANVTFTVLSKKYTGVVYAAERFSYCKTIVQDSNNFSLFIPRPRFNNSCNSIEIKRQLTAIIVVSNDLVIPYDITTKDDFFYEIKCEYSDKEVEEKVNSGLVVGGPETVMIQSEGSNEENVNISLKIMRGNKAVEHVFIGEQLKAVLISDIKVSGLRVISCNASRIGSFDEKIKSIQLISNGCSMMPQIISDMGVGKYGLEANMTAFRIDGSDHIDILCNVLICHKNCTSSPDCKPIYVRWPRVRLNVPPTSEGTFPFTTCKSACTNEENPVRKGSSQECSSFNHRVGPNQYSSHCQLFQKDKSQSLDGYIEADDRYSFYWKYCVKSNKVCSGDYAFTFLSDRFMAGSEISKYVISNTLEDCLAECLNENDYLCRSVTFNRTSGGCSLSTQNQLSKPAMIKINHNPNFRVDYYENSCFNVSDSFDFDYKCEENGIRVKVNSKLPYTGALYGLYDFFTCKIEPKEEKNFEYLFEYPTVSKNCSDSIRFKGKEMILEVVLSTDGVEPLYFITPDDLTFQARCPIAETVGSENNEDVSISPDSLKNKVSSNPNNLNKLKSSDIVTASPKMSKSLSPQLTLFPKSTTTTDTLESNLIVTHSQLVKHNPQEIIEGSGEEYLFKDSKNISPINDHENNNINNELDSKHSNTLNSLEKLTSVKYTVQKPTRRGLVPIYRTTQGPTFISPPIKSITAHISFPNSNTINLKTGSTYHSSQVTKNEQINKLPETTTTTSKVITTTTVIPITKLSTTSKPSKTTIKIQTTTTTEVIKKFSNIPEALEEEITMTTGFYKSNTEAEKTKAVPSTTINTTIKSTTQEPLTTTSTSTSTKKEMIDIHQTTKTTTEKNIDLDDVLKNSSKKDPVTFEIFHNGQPVEAVVVGSRITLSFTPYYAISPAYMTITGCQVEPIGSLYDWEKEPLAIIKDGCQADHVGLVCPPQNTDYGVRVTVESFRYQTTAQVQYTCLIRICPFAECPTNVCNNVEGCPNSLSQDMLTSMFKSRAKRYLSLEQIRAALAANPYLQQQLNLANDTLPASTERMNAVLQQQLVAIGGDHVVRKRLIVVNSEEELKYYVRTGDVPDNFFGK</sequence>
<feature type="domain" description="ZP" evidence="4">
    <location>
        <begin position="733"/>
        <end position="978"/>
    </location>
</feature>
<feature type="domain" description="Apple" evidence="3">
    <location>
        <begin position="357"/>
        <end position="436"/>
    </location>
</feature>
<feature type="domain" description="Apple" evidence="3">
    <location>
        <begin position="965"/>
        <end position="1061"/>
    </location>
</feature>
<dbReference type="Proteomes" id="UP000038045">
    <property type="component" value="Unplaced"/>
</dbReference>
<dbReference type="STRING" id="131310.A0A0N4ZIU0"/>
<dbReference type="PANTHER" id="PTHR47327">
    <property type="entry name" value="FI18240P1-RELATED"/>
    <property type="match status" value="1"/>
</dbReference>
<dbReference type="WBParaSite" id="PTRK_0000785200.1">
    <property type="protein sequence ID" value="PTRK_0000785200.1"/>
    <property type="gene ID" value="PTRK_0000785200"/>
</dbReference>
<feature type="compositionally biased region" description="Low complexity" evidence="1">
    <location>
        <begin position="1280"/>
        <end position="1292"/>
    </location>
</feature>
<dbReference type="CDD" id="cd01099">
    <property type="entry name" value="PAN_AP_HGF"/>
    <property type="match status" value="1"/>
</dbReference>
<feature type="domain" description="Apple" evidence="3">
    <location>
        <begin position="187"/>
        <end position="266"/>
    </location>
</feature>
<dbReference type="Pfam" id="PF00024">
    <property type="entry name" value="PAN_1"/>
    <property type="match status" value="2"/>
</dbReference>
<feature type="signal peptide" evidence="2">
    <location>
        <begin position="1"/>
        <end position="24"/>
    </location>
</feature>
<feature type="chain" id="PRO_5005891778" evidence="2">
    <location>
        <begin position="25"/>
        <end position="1816"/>
    </location>
</feature>
<protein>
    <submittedName>
        <fullName evidence="6">Apple domain-containing protein</fullName>
    </submittedName>
</protein>
<feature type="domain" description="Apple" evidence="3">
    <location>
        <begin position="271"/>
        <end position="348"/>
    </location>
</feature>
<keyword evidence="2" id="KW-0732">Signal</keyword>
<proteinExistence type="predicted"/>
<evidence type="ECO:0000259" key="4">
    <source>
        <dbReference type="PROSITE" id="PS51034"/>
    </source>
</evidence>
<feature type="domain" description="Apple" evidence="3">
    <location>
        <begin position="497"/>
        <end position="580"/>
    </location>
</feature>
<dbReference type="GO" id="GO:0009653">
    <property type="term" value="P:anatomical structure morphogenesis"/>
    <property type="evidence" value="ECO:0007669"/>
    <property type="project" value="TreeGrafter"/>
</dbReference>
<dbReference type="SMART" id="SM00473">
    <property type="entry name" value="PAN_AP"/>
    <property type="match status" value="7"/>
</dbReference>
<reference evidence="6" key="1">
    <citation type="submission" date="2017-02" db="UniProtKB">
        <authorList>
            <consortium name="WormBaseParasite"/>
        </authorList>
    </citation>
    <scope>IDENTIFICATION</scope>
</reference>
<dbReference type="InterPro" id="IPR003609">
    <property type="entry name" value="Pan_app"/>
</dbReference>